<dbReference type="PANTHER" id="PTHR30480">
    <property type="entry name" value="BETA-HEXOSAMINIDASE-RELATED"/>
    <property type="match status" value="1"/>
</dbReference>
<dbReference type="InterPro" id="IPR050226">
    <property type="entry name" value="NagZ_Beta-hexosaminidase"/>
</dbReference>
<dbReference type="Pfam" id="PF01915">
    <property type="entry name" value="Glyco_hydro_3_C"/>
    <property type="match status" value="1"/>
</dbReference>
<evidence type="ECO:0000259" key="5">
    <source>
        <dbReference type="Pfam" id="PF01915"/>
    </source>
</evidence>
<dbReference type="EC" id="3.2.1.52" evidence="6"/>
<keyword evidence="7" id="KW-1185">Reference proteome</keyword>
<dbReference type="InterPro" id="IPR001764">
    <property type="entry name" value="Glyco_hydro_3_N"/>
</dbReference>
<dbReference type="Pfam" id="PF00933">
    <property type="entry name" value="Glyco_hydro_3"/>
    <property type="match status" value="1"/>
</dbReference>
<dbReference type="InterPro" id="IPR036962">
    <property type="entry name" value="Glyco_hydro_3_N_sf"/>
</dbReference>
<accession>A0ABU9XP77</accession>
<evidence type="ECO:0000256" key="1">
    <source>
        <dbReference type="ARBA" id="ARBA00005336"/>
    </source>
</evidence>
<feature type="domain" description="Glycoside hydrolase family 3 C-terminal" evidence="5">
    <location>
        <begin position="369"/>
        <end position="532"/>
    </location>
</feature>
<reference evidence="6 7" key="1">
    <citation type="submission" date="2024-05" db="EMBL/GenBank/DDBJ databases">
        <authorList>
            <person name="Haq I."/>
            <person name="Ullah Z."/>
            <person name="Ahmad R."/>
            <person name="Li M."/>
            <person name="Tong Y."/>
        </authorList>
    </citation>
    <scope>NUCLEOTIDE SEQUENCE [LARGE SCALE GENOMIC DNA]</scope>
    <source>
        <strain evidence="6 7">16A2E</strain>
    </source>
</reference>
<dbReference type="SUPFAM" id="SSF52279">
    <property type="entry name" value="Beta-D-glucan exohydrolase, C-terminal domain"/>
    <property type="match status" value="1"/>
</dbReference>
<keyword evidence="2 6" id="KW-0378">Hydrolase</keyword>
<keyword evidence="3 6" id="KW-0326">Glycosidase</keyword>
<gene>
    <name evidence="6" type="primary">nagZ</name>
    <name evidence="6" type="ORF">ABC228_15850</name>
</gene>
<evidence type="ECO:0000313" key="7">
    <source>
        <dbReference type="Proteomes" id="UP001444625"/>
    </source>
</evidence>
<dbReference type="InterPro" id="IPR017853">
    <property type="entry name" value="GH"/>
</dbReference>
<evidence type="ECO:0000313" key="6">
    <source>
        <dbReference type="EMBL" id="MEN2768657.1"/>
    </source>
</evidence>
<organism evidence="6 7">
    <name type="scientific">Ornithinibacillus xuwenensis</name>
    <dbReference type="NCBI Taxonomy" id="3144668"/>
    <lineage>
        <taxon>Bacteria</taxon>
        <taxon>Bacillati</taxon>
        <taxon>Bacillota</taxon>
        <taxon>Bacilli</taxon>
        <taxon>Bacillales</taxon>
        <taxon>Bacillaceae</taxon>
        <taxon>Ornithinibacillus</taxon>
    </lineage>
</organism>
<dbReference type="GO" id="GO:0004563">
    <property type="term" value="F:beta-N-acetylhexosaminidase activity"/>
    <property type="evidence" value="ECO:0007669"/>
    <property type="project" value="UniProtKB-EC"/>
</dbReference>
<protein>
    <submittedName>
        <fullName evidence="6">Beta-N-acetylhexosaminidase</fullName>
        <ecNumber evidence="6">3.2.1.52</ecNumber>
    </submittedName>
</protein>
<feature type="domain" description="Glycoside hydrolase family 3 N-terminal" evidence="4">
    <location>
        <begin position="5"/>
        <end position="329"/>
    </location>
</feature>
<dbReference type="EMBL" id="JBDIML010000006">
    <property type="protein sequence ID" value="MEN2768657.1"/>
    <property type="molecule type" value="Genomic_DNA"/>
</dbReference>
<comment type="caution">
    <text evidence="6">The sequence shown here is derived from an EMBL/GenBank/DDBJ whole genome shotgun (WGS) entry which is preliminary data.</text>
</comment>
<sequence>MRDELKKQIGQLMIVGFKGKKVTPEIKKLISEHHVGGVILFGRNIGTTEEVLALTTELQQVAKDAGHEKPLLICIDQENGVVRRLGEGATIFPGSMLLGATGRSENAYITGLLTGRELKALGINWNLAPVLDVNNNPENPVIGVRSYGETPEMVSAFGKQAVKGMQDAGIITTLKHFPGHGDTDVDSHLDLPTIAHDLDRLKEIELKPFIDVIKQGADTIMTAHVYFPAIEKHENVPATLSRKVITELLREQLGFHGVVTTDCMEMNAISEGIGTAEGAVEALKAGVDLIMVSHLQSRQYETLSLLEKAVQAGEIAKEILQDAYNRVMELKDKYLSWEDILLDREDIPKEVGSKLHEVEAYEIYKQGTTIVKNERDLIPLEVKDNDRILVVYPKNSYAMQVEDKRYSTFFLGETVKKLHKNTEIAELSNPLTEKEVESLTKIAGNFKAIIIGTLSVRPGDEQVNLVQALNQVNSSIIVIATRSPYDISYLPDIPAYIATYEFTAPALRTAVEAIFGNVKVKGNLPVTLPKVEG</sequence>
<dbReference type="NCBIfam" id="NF003740">
    <property type="entry name" value="PRK05337.1"/>
    <property type="match status" value="1"/>
</dbReference>
<dbReference type="PANTHER" id="PTHR30480:SF16">
    <property type="entry name" value="GLYCOSIDE HYDROLASE FAMILY 3 DOMAIN PROTEIN"/>
    <property type="match status" value="1"/>
</dbReference>
<comment type="similarity">
    <text evidence="1">Belongs to the glycosyl hydrolase 3 family.</text>
</comment>
<dbReference type="RefSeq" id="WP_345826151.1">
    <property type="nucleotide sequence ID" value="NZ_JBDIML010000006.1"/>
</dbReference>
<dbReference type="Gene3D" id="3.40.50.1700">
    <property type="entry name" value="Glycoside hydrolase family 3 C-terminal domain"/>
    <property type="match status" value="1"/>
</dbReference>
<evidence type="ECO:0000256" key="3">
    <source>
        <dbReference type="ARBA" id="ARBA00023295"/>
    </source>
</evidence>
<proteinExistence type="inferred from homology"/>
<dbReference type="InterPro" id="IPR036881">
    <property type="entry name" value="Glyco_hydro_3_C_sf"/>
</dbReference>
<dbReference type="InterPro" id="IPR002772">
    <property type="entry name" value="Glyco_hydro_3_C"/>
</dbReference>
<name>A0ABU9XP77_9BACI</name>
<evidence type="ECO:0000256" key="2">
    <source>
        <dbReference type="ARBA" id="ARBA00022801"/>
    </source>
</evidence>
<dbReference type="SUPFAM" id="SSF51445">
    <property type="entry name" value="(Trans)glycosidases"/>
    <property type="match status" value="1"/>
</dbReference>
<evidence type="ECO:0000259" key="4">
    <source>
        <dbReference type="Pfam" id="PF00933"/>
    </source>
</evidence>
<dbReference type="Proteomes" id="UP001444625">
    <property type="component" value="Unassembled WGS sequence"/>
</dbReference>
<dbReference type="Gene3D" id="3.20.20.300">
    <property type="entry name" value="Glycoside hydrolase, family 3, N-terminal domain"/>
    <property type="match status" value="1"/>
</dbReference>